<dbReference type="RefSeq" id="WP_037419970.1">
    <property type="nucleotide sequence ID" value="NZ_CP024307.1"/>
</dbReference>
<dbReference type="PANTHER" id="PTHR34818:SF1">
    <property type="entry name" value="PROTEIN BLI-3"/>
    <property type="match status" value="1"/>
</dbReference>
<accession>A0A2L0HAL5</accession>
<proteinExistence type="predicted"/>
<evidence type="ECO:0000313" key="3">
    <source>
        <dbReference type="Proteomes" id="UP000239340"/>
    </source>
</evidence>
<dbReference type="Proteomes" id="UP000239340">
    <property type="component" value="Chromosome"/>
</dbReference>
<dbReference type="InterPro" id="IPR012349">
    <property type="entry name" value="Split_barrel_FMN-bd"/>
</dbReference>
<evidence type="ECO:0000313" key="2">
    <source>
        <dbReference type="EMBL" id="AUX77759.1"/>
    </source>
</evidence>
<name>A0A2L0HAL5_RHIFR</name>
<reference evidence="2 3" key="1">
    <citation type="submission" date="2017-10" db="EMBL/GenBank/DDBJ databases">
        <title>Analysis of the genome sequences of Rhizobium populations associated to common bean (phaseolus vulgaris).</title>
        <authorList>
            <person name="Bustos P."/>
            <person name="Santamaria R.I."/>
            <person name="Miranda-Sanchez F."/>
            <person name="Perez-Carrascal O."/>
            <person name="Juarez S."/>
            <person name="Lozano L."/>
            <person name="Martinez-Flores I."/>
            <person name="Vinuesa P."/>
            <person name="Martinez-Romero E."/>
            <person name="Cevallos M.A."/>
            <person name="Romero D."/>
            <person name="Davila G."/>
            <person name="Gonzalez V."/>
        </authorList>
    </citation>
    <scope>NUCLEOTIDE SEQUENCE [LARGE SCALE GENOMIC DNA]</scope>
    <source>
        <strain evidence="2 3">NXT3</strain>
    </source>
</reference>
<feature type="domain" description="General stress protein FMN-binding split barrel" evidence="1">
    <location>
        <begin position="7"/>
        <end position="141"/>
    </location>
</feature>
<dbReference type="Gene3D" id="2.30.110.10">
    <property type="entry name" value="Electron Transport, Fmn-binding Protein, Chain A"/>
    <property type="match status" value="1"/>
</dbReference>
<dbReference type="InterPro" id="IPR038725">
    <property type="entry name" value="YdaG_split_barrel_FMN-bd"/>
</dbReference>
<dbReference type="SUPFAM" id="SSF50475">
    <property type="entry name" value="FMN-binding split barrel"/>
    <property type="match status" value="1"/>
</dbReference>
<dbReference type="InterPro" id="IPR052917">
    <property type="entry name" value="Stress-Dev_Protein"/>
</dbReference>
<organism evidence="2 3">
    <name type="scientific">Rhizobium fredii</name>
    <name type="common">Sinorhizobium fredii</name>
    <dbReference type="NCBI Taxonomy" id="380"/>
    <lineage>
        <taxon>Bacteria</taxon>
        <taxon>Pseudomonadati</taxon>
        <taxon>Pseudomonadota</taxon>
        <taxon>Alphaproteobacteria</taxon>
        <taxon>Hyphomicrobiales</taxon>
        <taxon>Rhizobiaceae</taxon>
        <taxon>Sinorhizobium/Ensifer group</taxon>
        <taxon>Sinorhizobium</taxon>
    </lineage>
</organism>
<dbReference type="AlphaFoldDB" id="A0A2L0HAL5"/>
<dbReference type="EMBL" id="CP024307">
    <property type="protein sequence ID" value="AUX77759.1"/>
    <property type="molecule type" value="Genomic_DNA"/>
</dbReference>
<sequence>MTTMTLSDIAKKIGNIDFCMLATKAETGAISHRPMSNNGDVEYDGDSWFFSHDDTNKVADVRRDPRVTLSFTEPPGLLGKPGIFVSIEGRATVIRDRTQFQKHWVEGLERWFAQGVDTPGLVLIKVHADRIQYWDGEKNGIVQL</sequence>
<dbReference type="Pfam" id="PF16242">
    <property type="entry name" value="Pyrid_ox_like"/>
    <property type="match status" value="1"/>
</dbReference>
<evidence type="ECO:0000259" key="1">
    <source>
        <dbReference type="Pfam" id="PF16242"/>
    </source>
</evidence>
<dbReference type="PANTHER" id="PTHR34818">
    <property type="entry name" value="PROTEIN BLI-3"/>
    <property type="match status" value="1"/>
</dbReference>
<protein>
    <submittedName>
        <fullName evidence="2">Pyridoxamine 5'-phosphate oxidase-like protein</fullName>
    </submittedName>
</protein>
<gene>
    <name evidence="2" type="ORF">NXT3_CH03215</name>
</gene>